<protein>
    <recommendedName>
        <fullName evidence="2">DUF4886 domain-containing protein</fullName>
    </recommendedName>
</protein>
<dbReference type="RefSeq" id="WP_007327429.1">
    <property type="nucleotide sequence ID" value="NZ_AFAR01000183.1"/>
</dbReference>
<evidence type="ECO:0000313" key="4">
    <source>
        <dbReference type="Proteomes" id="UP000006222"/>
    </source>
</evidence>
<reference evidence="3 4" key="1">
    <citation type="journal article" date="2013" name="Mar. Genomics">
        <title>Expression of sulfatases in Rhodopirellula baltica and the diversity of sulfatases in the genus Rhodopirellula.</title>
        <authorList>
            <person name="Wegner C.E."/>
            <person name="Richter-Heitmann T."/>
            <person name="Klindworth A."/>
            <person name="Klockow C."/>
            <person name="Richter M."/>
            <person name="Achstetter T."/>
            <person name="Glockner F.O."/>
            <person name="Harder J."/>
        </authorList>
    </citation>
    <scope>NUCLEOTIDE SEQUENCE [LARGE SCALE GENOMIC DNA]</scope>
    <source>
        <strain evidence="3 4">WH47</strain>
    </source>
</reference>
<dbReference type="InterPro" id="IPR036514">
    <property type="entry name" value="SGNH_hydro_sf"/>
</dbReference>
<feature type="domain" description="DUF4886" evidence="2">
    <location>
        <begin position="39"/>
        <end position="194"/>
    </location>
</feature>
<proteinExistence type="predicted"/>
<feature type="signal peptide" evidence="1">
    <location>
        <begin position="1"/>
        <end position="24"/>
    </location>
</feature>
<dbReference type="Gene3D" id="3.40.50.1110">
    <property type="entry name" value="SGNH hydrolase"/>
    <property type="match status" value="1"/>
</dbReference>
<keyword evidence="1" id="KW-0732">Signal</keyword>
<accession>F2AUW9</accession>
<dbReference type="EMBL" id="AFAR01000183">
    <property type="protein sequence ID" value="EGF26513.1"/>
    <property type="molecule type" value="Genomic_DNA"/>
</dbReference>
<dbReference type="AlphaFoldDB" id="F2AUW9"/>
<dbReference type="Pfam" id="PF16227">
    <property type="entry name" value="DUF4886"/>
    <property type="match status" value="1"/>
</dbReference>
<evidence type="ECO:0000256" key="1">
    <source>
        <dbReference type="SAM" id="SignalP"/>
    </source>
</evidence>
<organism evidence="3 4">
    <name type="scientific">Rhodopirellula baltica WH47</name>
    <dbReference type="NCBI Taxonomy" id="991778"/>
    <lineage>
        <taxon>Bacteria</taxon>
        <taxon>Pseudomonadati</taxon>
        <taxon>Planctomycetota</taxon>
        <taxon>Planctomycetia</taxon>
        <taxon>Pirellulales</taxon>
        <taxon>Pirellulaceae</taxon>
        <taxon>Rhodopirellula</taxon>
    </lineage>
</organism>
<dbReference type="PATRIC" id="fig|991778.3.peg.3736"/>
<dbReference type="GO" id="GO:0016788">
    <property type="term" value="F:hydrolase activity, acting on ester bonds"/>
    <property type="evidence" value="ECO:0007669"/>
    <property type="project" value="UniProtKB-ARBA"/>
</dbReference>
<dbReference type="Proteomes" id="UP000006222">
    <property type="component" value="Unassembled WGS sequence"/>
</dbReference>
<comment type="caution">
    <text evidence="3">The sequence shown here is derived from an EMBL/GenBank/DDBJ whole genome shotgun (WGS) entry which is preliminary data.</text>
</comment>
<feature type="chain" id="PRO_5003273937" description="DUF4886 domain-containing protein" evidence="1">
    <location>
        <begin position="25"/>
        <end position="332"/>
    </location>
</feature>
<evidence type="ECO:0000313" key="3">
    <source>
        <dbReference type="EMBL" id="EGF26513.1"/>
    </source>
</evidence>
<sequence length="332" mass="36974">MFRPFLFVCIFALISLIAGSFSYADSPKKPSDDGPKHVRILTIGNSFTHNATRYLDEIVEDAGHKLTHKMLSIGGSPLELHAKKALAFESDPKAPFARYGNGETLQEALQSEPWDFITIQQVSIKSHNLETYHPHAQQLAEIIRRDAPQAKLLVHQTWAYRSDDPRFRRVKSIAGEPATQREMYEGLSEAYRTITAELSANRIPVGDAFWEADNHAQFGYREAADFDAASVEFPELPDQTHSLHVGYRWREIDGQQQLKMDGHHANVAGEYLGACVWFECLYGETPVGNSFVPDQLDAEYAAHLQTIAHRAAQQGGDVVLGPVTSLSAAAKD</sequence>
<gene>
    <name evidence="3" type="ORF">RBWH47_02115</name>
</gene>
<dbReference type="SUPFAM" id="SSF52266">
    <property type="entry name" value="SGNH hydrolase"/>
    <property type="match status" value="1"/>
</dbReference>
<name>F2AUW9_RHOBT</name>
<evidence type="ECO:0000259" key="2">
    <source>
        <dbReference type="Pfam" id="PF16227"/>
    </source>
</evidence>
<dbReference type="InterPro" id="IPR032616">
    <property type="entry name" value="DUF4886"/>
</dbReference>